<feature type="transmembrane region" description="Helical" evidence="2">
    <location>
        <begin position="292"/>
        <end position="312"/>
    </location>
</feature>
<feature type="compositionally biased region" description="Low complexity" evidence="1">
    <location>
        <begin position="555"/>
        <end position="593"/>
    </location>
</feature>
<reference evidence="3 4" key="1">
    <citation type="submission" date="2018-11" db="EMBL/GenBank/DDBJ databases">
        <title>Genome sequence of Apiotrichum porosum DSM 27194.</title>
        <authorList>
            <person name="Aliyu H."/>
            <person name="Gorte O."/>
            <person name="Ochsenreither K."/>
        </authorList>
    </citation>
    <scope>NUCLEOTIDE SEQUENCE [LARGE SCALE GENOMIC DNA]</scope>
    <source>
        <strain evidence="3 4">DSM 27194</strain>
    </source>
</reference>
<feature type="transmembrane region" description="Helical" evidence="2">
    <location>
        <begin position="448"/>
        <end position="471"/>
    </location>
</feature>
<feature type="compositionally biased region" description="Basic and acidic residues" evidence="1">
    <location>
        <begin position="114"/>
        <end position="125"/>
    </location>
</feature>
<evidence type="ECO:0000313" key="4">
    <source>
        <dbReference type="Proteomes" id="UP000279236"/>
    </source>
</evidence>
<dbReference type="GeneID" id="39586499"/>
<comment type="caution">
    <text evidence="3">The sequence shown here is derived from an EMBL/GenBank/DDBJ whole genome shotgun (WGS) entry which is preliminary data.</text>
</comment>
<evidence type="ECO:0000256" key="1">
    <source>
        <dbReference type="SAM" id="MobiDB-lite"/>
    </source>
</evidence>
<dbReference type="AlphaFoldDB" id="A0A427XJM8"/>
<dbReference type="EMBL" id="RSCE01000011">
    <property type="protein sequence ID" value="RSH79028.1"/>
    <property type="molecule type" value="Genomic_DNA"/>
</dbReference>
<keyword evidence="2" id="KW-1133">Transmembrane helix</keyword>
<protein>
    <recommendedName>
        <fullName evidence="5">Integrase zinc-binding domain-containing protein</fullName>
    </recommendedName>
</protein>
<feature type="region of interest" description="Disordered" evidence="1">
    <location>
        <begin position="540"/>
        <end position="593"/>
    </location>
</feature>
<name>A0A427XJM8_9TREE</name>
<dbReference type="Proteomes" id="UP000279236">
    <property type="component" value="Unassembled WGS sequence"/>
</dbReference>
<feature type="transmembrane region" description="Helical" evidence="2">
    <location>
        <begin position="420"/>
        <end position="442"/>
    </location>
</feature>
<keyword evidence="4" id="KW-1185">Reference proteome</keyword>
<accession>A0A427XJM8</accession>
<feature type="transmembrane region" description="Helical" evidence="2">
    <location>
        <begin position="318"/>
        <end position="336"/>
    </location>
</feature>
<dbReference type="RefSeq" id="XP_028474175.1">
    <property type="nucleotide sequence ID" value="XM_028617712.1"/>
</dbReference>
<feature type="region of interest" description="Disordered" evidence="1">
    <location>
        <begin position="99"/>
        <end position="145"/>
    </location>
</feature>
<evidence type="ECO:0000256" key="2">
    <source>
        <dbReference type="SAM" id="Phobius"/>
    </source>
</evidence>
<keyword evidence="2" id="KW-0812">Transmembrane</keyword>
<feature type="region of interest" description="Disordered" evidence="1">
    <location>
        <begin position="345"/>
        <end position="365"/>
    </location>
</feature>
<evidence type="ECO:0000313" key="3">
    <source>
        <dbReference type="EMBL" id="RSH79028.1"/>
    </source>
</evidence>
<feature type="compositionally biased region" description="Pro residues" evidence="1">
    <location>
        <begin position="126"/>
        <end position="135"/>
    </location>
</feature>
<organism evidence="3 4">
    <name type="scientific">Apiotrichum porosum</name>
    <dbReference type="NCBI Taxonomy" id="105984"/>
    <lineage>
        <taxon>Eukaryota</taxon>
        <taxon>Fungi</taxon>
        <taxon>Dikarya</taxon>
        <taxon>Basidiomycota</taxon>
        <taxon>Agaricomycotina</taxon>
        <taxon>Tremellomycetes</taxon>
        <taxon>Trichosporonales</taxon>
        <taxon>Trichosporonaceae</taxon>
        <taxon>Apiotrichum</taxon>
    </lineage>
</organism>
<proteinExistence type="predicted"/>
<feature type="compositionally biased region" description="Pro residues" evidence="1">
    <location>
        <begin position="209"/>
        <end position="218"/>
    </location>
</feature>
<evidence type="ECO:0008006" key="5">
    <source>
        <dbReference type="Google" id="ProtNLM"/>
    </source>
</evidence>
<keyword evidence="2" id="KW-0472">Membrane</keyword>
<sequence length="732" mass="76968">MDRPSVDVPRTPTPTLRSTYLAQDTPVQERHYAHYNTRPGPRGNLHRNLLRDLDGVAHNHGEAMDVHPFVRATAVSPRNPRQREYSLVERAVPGRQNTFDFGSGHAAPATCTHMDTDSRFLDPRDPAPTPSPTPPPKDRPRAPTPIPIVRTADLLRPPHALAARPRPRPSMPHSVHASEASPYTAATGFGVTGRTATVYNANPQRGGVPLPPPRPDTTPTPQGELSTSPRSRKWWTVVYAASEPFLRVVLSVAATVVLGASLAMQDAGTTNPASGDATLFCARPQVTTTPPLSATAAAVVAAAFGLTATLAAVHVATASLHAVLFVTLALPWGYLARASSRSGTSKSRAYRAPSPPFCTPEHSSSPALRPLKLVPRATLARPSTAGARLALAEASLLPLAHRHDIGWAWWAWHAHRRSPLAHVLAMLAWCACVAALGVGLAADAHGTAAWLVVVAMVLLLDALWHAATYLFHLRSSWAAFAHPPVPPFPRHPDTVLAAQTACAPRTVMFGSRTVSAILASEATTPRSAARSIPTVGSLLSHASPSQVPPVPPLPRSTGSSAYATPSTTLTPPSPSVASSSSSTSTSQASSSASATPTAQAAASAASLGIDPSTWPALYASDPLLAPLLAAILRGPSMSPGSTATDFALDDDGLLYLAPAPSGRHARVLGQGRAQRHSHSVRLVPPASARVWLLAYSAERSTAADGGLLRALPRAFWWPGMEADIAAWESVDA</sequence>
<feature type="region of interest" description="Disordered" evidence="1">
    <location>
        <begin position="201"/>
        <end position="228"/>
    </location>
</feature>
<gene>
    <name evidence="3" type="ORF">EHS24_001956</name>
</gene>